<evidence type="ECO:0000256" key="6">
    <source>
        <dbReference type="HAMAP-Rule" id="MF_01974"/>
    </source>
</evidence>
<evidence type="ECO:0000256" key="5">
    <source>
        <dbReference type="ARBA" id="ARBA00022801"/>
    </source>
</evidence>
<dbReference type="SUPFAM" id="SSF55920">
    <property type="entry name" value="Creatinase/aminopeptidase"/>
    <property type="match status" value="1"/>
</dbReference>
<evidence type="ECO:0000256" key="3">
    <source>
        <dbReference type="ARBA" id="ARBA00022670"/>
    </source>
</evidence>
<reference evidence="9 10" key="1">
    <citation type="submission" date="2020-05" db="EMBL/GenBank/DDBJ databases">
        <title>Bremerella alba sp. nov., a novel planctomycete isolated from the surface of the macroalga Fucus spiralis.</title>
        <authorList>
            <person name="Godinho O."/>
            <person name="Botelho R."/>
            <person name="Albuquerque L."/>
            <person name="Wiegand S."/>
            <person name="Da Costa M.S."/>
            <person name="Lobo-Da-Cunha A."/>
            <person name="Jogler C."/>
            <person name="Lage O.M."/>
        </authorList>
    </citation>
    <scope>NUCLEOTIDE SEQUENCE [LARGE SCALE GENOMIC DNA]</scope>
    <source>
        <strain evidence="9 10">FF15</strain>
    </source>
</reference>
<dbReference type="GO" id="GO:0070006">
    <property type="term" value="F:metalloaminopeptidase activity"/>
    <property type="evidence" value="ECO:0007669"/>
    <property type="project" value="UniProtKB-UniRule"/>
</dbReference>
<dbReference type="EMBL" id="JABRWO010000003">
    <property type="protein sequence ID" value="MBA2114411.1"/>
    <property type="molecule type" value="Genomic_DNA"/>
</dbReference>
<dbReference type="HAMAP" id="MF_01974">
    <property type="entry name" value="MetAP_1"/>
    <property type="match status" value="1"/>
</dbReference>
<proteinExistence type="inferred from homology"/>
<feature type="binding site" evidence="6">
    <location>
        <position position="167"/>
    </location>
    <ligand>
        <name>a divalent metal cation</name>
        <dbReference type="ChEBI" id="CHEBI:60240"/>
        <label>2</label>
        <note>catalytic</note>
    </ligand>
</feature>
<dbReference type="PRINTS" id="PR00599">
    <property type="entry name" value="MAPEPTIDASE"/>
</dbReference>
<feature type="binding site" evidence="6">
    <location>
        <position position="232"/>
    </location>
    <ligand>
        <name>a divalent metal cation</name>
        <dbReference type="ChEBI" id="CHEBI:60240"/>
        <label>1</label>
    </ligand>
</feature>
<feature type="binding site" evidence="6">
    <location>
        <position position="201"/>
    </location>
    <ligand>
        <name>a divalent metal cation</name>
        <dbReference type="ChEBI" id="CHEBI:60240"/>
        <label>2</label>
        <note>catalytic</note>
    </ligand>
</feature>
<evidence type="ECO:0000256" key="7">
    <source>
        <dbReference type="RuleBase" id="RU003653"/>
    </source>
</evidence>
<keyword evidence="3 6" id="KW-0645">Protease</keyword>
<comment type="similarity">
    <text evidence="6">Belongs to the peptidase M24A family. Methionine aminopeptidase type 1 subfamily.</text>
</comment>
<evidence type="ECO:0000256" key="1">
    <source>
        <dbReference type="ARBA" id="ARBA00002521"/>
    </source>
</evidence>
<dbReference type="InterPro" id="IPR002467">
    <property type="entry name" value="Pept_M24A_MAP1"/>
</dbReference>
<evidence type="ECO:0000256" key="2">
    <source>
        <dbReference type="ARBA" id="ARBA00022438"/>
    </source>
</evidence>
<comment type="function">
    <text evidence="1 6">Removes the N-terminal methionine from nascent proteins. The N-terminal methionine is often cleaved when the second residue in the primary sequence is small and uncharged (Met-Ala-, Cys, Gly, Pro, Ser, Thr, or Val). Requires deformylation of the N(alpha)-formylated initiator methionine before it can be hydrolyzed.</text>
</comment>
<gene>
    <name evidence="9" type="primary">mapB</name>
    <name evidence="6" type="synonym">map</name>
    <name evidence="9" type="ORF">HOV93_15700</name>
</gene>
<organism evidence="9 10">
    <name type="scientific">Bremerella alba</name>
    <dbReference type="NCBI Taxonomy" id="980252"/>
    <lineage>
        <taxon>Bacteria</taxon>
        <taxon>Pseudomonadati</taxon>
        <taxon>Planctomycetota</taxon>
        <taxon>Planctomycetia</taxon>
        <taxon>Pirellulales</taxon>
        <taxon>Pirellulaceae</taxon>
        <taxon>Bremerella</taxon>
    </lineage>
</organism>
<keyword evidence="2 6" id="KW-0031">Aminopeptidase</keyword>
<dbReference type="Pfam" id="PF00557">
    <property type="entry name" value="Peptidase_M24"/>
    <property type="match status" value="1"/>
</dbReference>
<dbReference type="Gene3D" id="3.90.230.10">
    <property type="entry name" value="Creatinase/methionine aminopeptidase superfamily"/>
    <property type="match status" value="1"/>
</dbReference>
<keyword evidence="4 6" id="KW-0479">Metal-binding</keyword>
<dbReference type="PANTHER" id="PTHR43330">
    <property type="entry name" value="METHIONINE AMINOPEPTIDASE"/>
    <property type="match status" value="1"/>
</dbReference>
<keyword evidence="5 6" id="KW-0378">Hydrolase</keyword>
<comment type="caution">
    <text evidence="9">The sequence shown here is derived from an EMBL/GenBank/DDBJ whole genome shotgun (WGS) entry which is preliminary data.</text>
</comment>
<evidence type="ECO:0000313" key="9">
    <source>
        <dbReference type="EMBL" id="MBA2114411.1"/>
    </source>
</evidence>
<dbReference type="GO" id="GO:0006508">
    <property type="term" value="P:proteolysis"/>
    <property type="evidence" value="ECO:0007669"/>
    <property type="project" value="UniProtKB-KW"/>
</dbReference>
<feature type="binding site" evidence="6">
    <location>
        <position position="93"/>
    </location>
    <ligand>
        <name>a divalent metal cation</name>
        <dbReference type="ChEBI" id="CHEBI:60240"/>
        <label>1</label>
    </ligand>
</feature>
<feature type="domain" description="Peptidase M24" evidence="8">
    <location>
        <begin position="14"/>
        <end position="239"/>
    </location>
</feature>
<feature type="binding site" evidence="6">
    <location>
        <position position="104"/>
    </location>
    <ligand>
        <name>a divalent metal cation</name>
        <dbReference type="ChEBI" id="CHEBI:60240"/>
        <label>2</label>
        <note>catalytic</note>
    </ligand>
</feature>
<dbReference type="EC" id="3.4.11.18" evidence="6 7"/>
<dbReference type="InterPro" id="IPR001714">
    <property type="entry name" value="Pept_M24_MAP"/>
</dbReference>
<evidence type="ECO:0000256" key="4">
    <source>
        <dbReference type="ARBA" id="ARBA00022723"/>
    </source>
</evidence>
<dbReference type="InterPro" id="IPR036005">
    <property type="entry name" value="Creatinase/aminopeptidase-like"/>
</dbReference>
<sequence>MTVEGQHDVDGVLRIGQVVARVRDAMLRVVEPGMATAELDDFAAEMLARYGAISAPKITYDFPGTTCISINEEAAHGIPGERIICGGDIVNVDVSAELDGYFADTAGTVVVPPISSLKDRLCRAAKIALDHAIMEAKAGSPINHIGKAIERTAKSHGFKTVKNLGGHGVGRSLHEEPEGIVGYYNQIDTRRLQLGQVIAIEPFLSTRSSYLNEAEDGWTLIGHPENLTAQFEHTIIVTQGSPIVATLSTSSLY</sequence>
<dbReference type="GO" id="GO:0046872">
    <property type="term" value="F:metal ion binding"/>
    <property type="evidence" value="ECO:0007669"/>
    <property type="project" value="UniProtKB-UniRule"/>
</dbReference>
<dbReference type="NCBIfam" id="TIGR00500">
    <property type="entry name" value="met_pdase_I"/>
    <property type="match status" value="1"/>
</dbReference>
<dbReference type="RefSeq" id="WP_207395854.1">
    <property type="nucleotide sequence ID" value="NZ_JABRWO010000003.1"/>
</dbReference>
<comment type="cofactor">
    <cofactor evidence="6">
        <name>Co(2+)</name>
        <dbReference type="ChEBI" id="CHEBI:48828"/>
    </cofactor>
    <cofactor evidence="6">
        <name>Zn(2+)</name>
        <dbReference type="ChEBI" id="CHEBI:29105"/>
    </cofactor>
    <cofactor evidence="6">
        <name>Mn(2+)</name>
        <dbReference type="ChEBI" id="CHEBI:29035"/>
    </cofactor>
    <cofactor evidence="6">
        <name>Fe(2+)</name>
        <dbReference type="ChEBI" id="CHEBI:29033"/>
    </cofactor>
    <text evidence="6">Binds 2 divalent metal cations per subunit. Has a high-affinity and a low affinity metal-binding site. The true nature of the physiological cofactor is under debate. The enzyme is active with cobalt, zinc, manganese or divalent iron ions. Most likely, methionine aminopeptidases function as mononuclear Fe(2+)-metalloproteases under physiological conditions, and the catalytically relevant metal-binding site has been assigned to the histidine-containing high-affinity site.</text>
</comment>
<comment type="subunit">
    <text evidence="6">Monomer.</text>
</comment>
<feature type="binding site" evidence="6">
    <location>
        <position position="76"/>
    </location>
    <ligand>
        <name>substrate</name>
    </ligand>
</feature>
<evidence type="ECO:0000259" key="8">
    <source>
        <dbReference type="Pfam" id="PF00557"/>
    </source>
</evidence>
<feature type="binding site" evidence="6">
    <location>
        <position position="232"/>
    </location>
    <ligand>
        <name>a divalent metal cation</name>
        <dbReference type="ChEBI" id="CHEBI:60240"/>
        <label>2</label>
        <note>catalytic</note>
    </ligand>
</feature>
<dbReference type="PANTHER" id="PTHR43330:SF13">
    <property type="entry name" value="METHIONINE AMINOPEPTIDASE 2"/>
    <property type="match status" value="1"/>
</dbReference>
<dbReference type="AlphaFoldDB" id="A0A7V9A6X5"/>
<dbReference type="CDD" id="cd01086">
    <property type="entry name" value="MetAP1"/>
    <property type="match status" value="1"/>
</dbReference>
<keyword evidence="10" id="KW-1185">Reference proteome</keyword>
<feature type="binding site" evidence="6">
    <location>
        <position position="174"/>
    </location>
    <ligand>
        <name>substrate</name>
    </ligand>
</feature>
<accession>A0A7V9A6X5</accession>
<evidence type="ECO:0000313" key="10">
    <source>
        <dbReference type="Proteomes" id="UP000551616"/>
    </source>
</evidence>
<protein>
    <recommendedName>
        <fullName evidence="6 7">Methionine aminopeptidase</fullName>
        <shortName evidence="6">MAP</shortName>
        <shortName evidence="6">MetAP</shortName>
        <ecNumber evidence="6 7">3.4.11.18</ecNumber>
    </recommendedName>
    <alternativeName>
        <fullName evidence="6">Peptidase M</fullName>
    </alternativeName>
</protein>
<comment type="catalytic activity">
    <reaction evidence="6 7">
        <text>Release of N-terminal amino acids, preferentially methionine, from peptides and arylamides.</text>
        <dbReference type="EC" id="3.4.11.18"/>
    </reaction>
</comment>
<dbReference type="GO" id="GO:0004239">
    <property type="term" value="F:initiator methionyl aminopeptidase activity"/>
    <property type="evidence" value="ECO:0007669"/>
    <property type="project" value="UniProtKB-UniRule"/>
</dbReference>
<dbReference type="Proteomes" id="UP000551616">
    <property type="component" value="Unassembled WGS sequence"/>
</dbReference>
<feature type="binding site" evidence="6">
    <location>
        <position position="104"/>
    </location>
    <ligand>
        <name>a divalent metal cation</name>
        <dbReference type="ChEBI" id="CHEBI:60240"/>
        <label>1</label>
    </ligand>
</feature>
<name>A0A7V9A6X5_9BACT</name>
<dbReference type="InterPro" id="IPR000994">
    <property type="entry name" value="Pept_M24"/>
</dbReference>